<dbReference type="Gene3D" id="3.40.850.10">
    <property type="entry name" value="Kinesin motor domain"/>
    <property type="match status" value="1"/>
</dbReference>
<feature type="compositionally biased region" description="Basic and acidic residues" evidence="2">
    <location>
        <begin position="479"/>
        <end position="508"/>
    </location>
</feature>
<feature type="region of interest" description="Disordered" evidence="2">
    <location>
        <begin position="343"/>
        <end position="364"/>
    </location>
</feature>
<feature type="compositionally biased region" description="Basic residues" evidence="2">
    <location>
        <begin position="217"/>
        <end position="233"/>
    </location>
</feature>
<gene>
    <name evidence="4" type="ORF">Naga_100166g5</name>
</gene>
<reference evidence="4 5" key="1">
    <citation type="journal article" date="2014" name="Mol. Plant">
        <title>Chromosome Scale Genome Assembly and Transcriptome Profiling of Nannochloropsis gaditana in Nitrogen Depletion.</title>
        <authorList>
            <person name="Corteggiani Carpinelli E."/>
            <person name="Telatin A."/>
            <person name="Vitulo N."/>
            <person name="Forcato C."/>
            <person name="D'Angelo M."/>
            <person name="Schiavon R."/>
            <person name="Vezzi A."/>
            <person name="Giacometti G.M."/>
            <person name="Morosinotto T."/>
            <person name="Valle G."/>
        </authorList>
    </citation>
    <scope>NUCLEOTIDE SEQUENCE [LARGE SCALE GENOMIC DNA]</scope>
    <source>
        <strain evidence="4 5">B-31</strain>
    </source>
</reference>
<dbReference type="SUPFAM" id="SSF50729">
    <property type="entry name" value="PH domain-like"/>
    <property type="match status" value="1"/>
</dbReference>
<feature type="compositionally biased region" description="Low complexity" evidence="2">
    <location>
        <begin position="44"/>
        <end position="58"/>
    </location>
</feature>
<dbReference type="InterPro" id="IPR027640">
    <property type="entry name" value="Kinesin-like_fam"/>
</dbReference>
<feature type="region of interest" description="Disordered" evidence="2">
    <location>
        <begin position="602"/>
        <end position="761"/>
    </location>
</feature>
<feature type="compositionally biased region" description="Polar residues" evidence="2">
    <location>
        <begin position="896"/>
        <end position="920"/>
    </location>
</feature>
<name>W7TQR8_9STRA</name>
<dbReference type="Pfam" id="PF00225">
    <property type="entry name" value="Kinesin"/>
    <property type="match status" value="1"/>
</dbReference>
<feature type="domain" description="Kinesin motor" evidence="3">
    <location>
        <begin position="1"/>
        <end position="111"/>
    </location>
</feature>
<keyword evidence="5" id="KW-1185">Reference proteome</keyword>
<feature type="compositionally biased region" description="Polar residues" evidence="2">
    <location>
        <begin position="645"/>
        <end position="658"/>
    </location>
</feature>
<feature type="compositionally biased region" description="Polar residues" evidence="2">
    <location>
        <begin position="619"/>
        <end position="634"/>
    </location>
</feature>
<feature type="region of interest" description="Disordered" evidence="2">
    <location>
        <begin position="459"/>
        <end position="531"/>
    </location>
</feature>
<dbReference type="AlphaFoldDB" id="W7TQR8"/>
<evidence type="ECO:0000256" key="2">
    <source>
        <dbReference type="SAM" id="MobiDB-lite"/>
    </source>
</evidence>
<evidence type="ECO:0000313" key="4">
    <source>
        <dbReference type="EMBL" id="EWM28422.1"/>
    </source>
</evidence>
<dbReference type="PANTHER" id="PTHR47968">
    <property type="entry name" value="CENTROMERE PROTEIN E"/>
    <property type="match status" value="1"/>
</dbReference>
<dbReference type="InterPro" id="IPR027417">
    <property type="entry name" value="P-loop_NTPase"/>
</dbReference>
<feature type="compositionally biased region" description="Basic and acidic residues" evidence="2">
    <location>
        <begin position="518"/>
        <end position="527"/>
    </location>
</feature>
<dbReference type="EMBL" id="AZIL01000310">
    <property type="protein sequence ID" value="EWM28422.1"/>
    <property type="molecule type" value="Genomic_DNA"/>
</dbReference>
<dbReference type="PROSITE" id="PS50067">
    <property type="entry name" value="KINESIN_MOTOR_2"/>
    <property type="match status" value="1"/>
</dbReference>
<feature type="compositionally biased region" description="Basic and acidic residues" evidence="2">
    <location>
        <begin position="929"/>
        <end position="949"/>
    </location>
</feature>
<feature type="compositionally biased region" description="Basic and acidic residues" evidence="2">
    <location>
        <begin position="751"/>
        <end position="761"/>
    </location>
</feature>
<feature type="region of interest" description="Disordered" evidence="2">
    <location>
        <begin position="186"/>
        <end position="270"/>
    </location>
</feature>
<dbReference type="GO" id="GO:0007018">
    <property type="term" value="P:microtubule-based movement"/>
    <property type="evidence" value="ECO:0007669"/>
    <property type="project" value="InterPro"/>
</dbReference>
<dbReference type="SUPFAM" id="SSF52540">
    <property type="entry name" value="P-loop containing nucleoside triphosphate hydrolases"/>
    <property type="match status" value="1"/>
</dbReference>
<dbReference type="GO" id="GO:0003777">
    <property type="term" value="F:microtubule motor activity"/>
    <property type="evidence" value="ECO:0007669"/>
    <property type="project" value="InterPro"/>
</dbReference>
<dbReference type="Proteomes" id="UP000019335">
    <property type="component" value="Chromosome 4"/>
</dbReference>
<feature type="compositionally biased region" description="Polar residues" evidence="2">
    <location>
        <begin position="684"/>
        <end position="698"/>
    </location>
</feature>
<evidence type="ECO:0000256" key="1">
    <source>
        <dbReference type="PROSITE-ProRule" id="PRU00283"/>
    </source>
</evidence>
<dbReference type="GO" id="GO:0005524">
    <property type="term" value="F:ATP binding"/>
    <property type="evidence" value="ECO:0007669"/>
    <property type="project" value="InterPro"/>
</dbReference>
<evidence type="ECO:0000259" key="3">
    <source>
        <dbReference type="PROSITE" id="PS50067"/>
    </source>
</evidence>
<comment type="caution">
    <text evidence="1">Lacks conserved residue(s) required for the propagation of feature annotation.</text>
</comment>
<feature type="compositionally biased region" description="Polar residues" evidence="2">
    <location>
        <begin position="963"/>
        <end position="974"/>
    </location>
</feature>
<feature type="compositionally biased region" description="Low complexity" evidence="2">
    <location>
        <begin position="798"/>
        <end position="810"/>
    </location>
</feature>
<comment type="caution">
    <text evidence="4">The sequence shown here is derived from an EMBL/GenBank/DDBJ whole genome shotgun (WGS) entry which is preliminary data.</text>
</comment>
<feature type="region of interest" description="Disordered" evidence="2">
    <location>
        <begin position="892"/>
        <end position="974"/>
    </location>
</feature>
<evidence type="ECO:0000313" key="5">
    <source>
        <dbReference type="Proteomes" id="UP000019335"/>
    </source>
</evidence>
<dbReference type="Gene3D" id="2.30.29.30">
    <property type="entry name" value="Pleckstrin-homology domain (PH domain)/Phosphotyrosine-binding domain (PTB)"/>
    <property type="match status" value="1"/>
</dbReference>
<dbReference type="GO" id="GO:0008017">
    <property type="term" value="F:microtubule binding"/>
    <property type="evidence" value="ECO:0007669"/>
    <property type="project" value="InterPro"/>
</dbReference>
<dbReference type="PANTHER" id="PTHR47968:SF67">
    <property type="entry name" value="KINESIN MOTOR DOMAIN-CONTAINING PROTEIN"/>
    <property type="match status" value="1"/>
</dbReference>
<dbReference type="InterPro" id="IPR011993">
    <property type="entry name" value="PH-like_dom_sf"/>
</dbReference>
<feature type="region of interest" description="Disordered" evidence="2">
    <location>
        <begin position="790"/>
        <end position="861"/>
    </location>
</feature>
<comment type="similarity">
    <text evidence="1">Belongs to the TRAFAC class myosin-kinesin ATPase superfamily. Kinesin family.</text>
</comment>
<proteinExistence type="inferred from homology"/>
<protein>
    <submittedName>
        <fullName evidence="4">Kinesin family member 6</fullName>
    </submittedName>
</protein>
<dbReference type="InterPro" id="IPR036961">
    <property type="entry name" value="Kinesin_motor_dom_sf"/>
</dbReference>
<accession>W7TQR8</accession>
<organism evidence="4 5">
    <name type="scientific">Nannochloropsis gaditana</name>
    <dbReference type="NCBI Taxonomy" id="72520"/>
    <lineage>
        <taxon>Eukaryota</taxon>
        <taxon>Sar</taxon>
        <taxon>Stramenopiles</taxon>
        <taxon>Ochrophyta</taxon>
        <taxon>Eustigmatophyceae</taxon>
        <taxon>Eustigmatales</taxon>
        <taxon>Monodopsidaceae</taxon>
        <taxon>Nannochloropsis</taxon>
    </lineage>
</organism>
<feature type="compositionally biased region" description="Basic and acidic residues" evidence="2">
    <location>
        <begin position="348"/>
        <end position="358"/>
    </location>
</feature>
<sequence length="974" mass="107773">MEGKYINLSLHYLEQVIVALQEKARRQKDEDEEITNRLSAPRLGRGSSSSSSTGGQSSYHIPYRNSVMTSILRDSLGGNCRTVFVVTLNSEMDHLEESLSTCRFAQRCAQLSMDVLVNEEIDPYHLSASLQAEAASSPVAFLPSSSGASCVPSAYQWVYTLSRPLVAHCAQLLLRGESMREGGIKEGATEGKKSASVTIHQPPNLEHENDGMLRHPYYNHRQQHQHHHHHHHQQQQQQQYCDPSFPIKESSCNAPEEEGPHLHGSSSQHRLQSPCAMPVLQAITAAPIQSKQKGRKPKAGNIDWGVKERLQQGQIFFKLGRGGKRHERFLWVSPDMASLRWRKLGRRGGGDGRRDGNKIEALSPTPVSTSLPFAECQRVVVGRDSGSPERGASKNRDGSACFTLYSHDRYVTFEAPRGSQRELLRDAWVAALAHMIHRTQGLTTYRDIHSMSHEHMFGKTRSGVESGPSILPESCAQSEMHDDPTGYKDAESHRQSRSQGEEQCKIEEETPVSAQELPYHREGRSPRVQEYPSMPSAFWTSHTQEPTRYIYPAMSEIPAPAFFTHAQHSLDRQNFCNPHSHQQRHSREALLHRSLSGSNAFLADQSTQGDDHEAPRQSYPDQNDSSFRSFTTPQRKMGSRRDNEQQSAVSSNSRTVNSSEDRYRVPSEASSHPINPNLAATHPASMQSNMQRSGSQTPLKEGAQAERQGSGEVNLHPSLITPSTEVLPHERERAGVAARQGVEESSIQHVGEGREWGRSSREGTLACEGKGYPIYPPPRPNVLTTLFVHTGSLPKGPSPEFSSSPQLSSTSRRHHTLSGSAPSPSSAYPRYSPSQPPDVALSSPPSLPREEKAFTASAERGSYSTKTALVPAYASPSSFRSPSSASFYSAFKRGGSRSQTQASTHDTVNSRQNTSSSFVTSIMVALGGRRKEEKRAEAHASHTPEREKNSGSYAAQGLLKRTASINQQARRAMY</sequence>
<feature type="region of interest" description="Disordered" evidence="2">
    <location>
        <begin position="24"/>
        <end position="58"/>
    </location>
</feature>
<feature type="compositionally biased region" description="Low complexity" evidence="2">
    <location>
        <begin position="820"/>
        <end position="833"/>
    </location>
</feature>
<dbReference type="InterPro" id="IPR001752">
    <property type="entry name" value="Kinesin_motor_dom"/>
</dbReference>